<reference evidence="1" key="1">
    <citation type="submission" date="2023-06" db="EMBL/GenBank/DDBJ databases">
        <title>Uncultivated large filamentous bacteria from sulfidic sediments reveal new species and different genomic features in energy metabolism and defense.</title>
        <authorList>
            <person name="Fonseca A."/>
        </authorList>
    </citation>
    <scope>NUCLEOTIDE SEQUENCE</scope>
    <source>
        <strain evidence="1">HSG4</strain>
    </source>
</reference>
<evidence type="ECO:0000313" key="2">
    <source>
        <dbReference type="Proteomes" id="UP001171945"/>
    </source>
</evidence>
<organism evidence="1 2">
    <name type="scientific">Candidatus Marithioploca araucensis</name>
    <dbReference type="NCBI Taxonomy" id="70273"/>
    <lineage>
        <taxon>Bacteria</taxon>
        <taxon>Pseudomonadati</taxon>
        <taxon>Pseudomonadota</taxon>
        <taxon>Gammaproteobacteria</taxon>
        <taxon>Thiotrichales</taxon>
        <taxon>Thiotrichaceae</taxon>
        <taxon>Candidatus Marithioploca</taxon>
    </lineage>
</organism>
<evidence type="ECO:0000313" key="1">
    <source>
        <dbReference type="EMBL" id="MDM8562211.1"/>
    </source>
</evidence>
<name>A0ABT7VRA8_9GAMM</name>
<gene>
    <name evidence="1" type="ORF">QUF54_02540</name>
</gene>
<sequence length="109" mass="11928">MNGCGAFHSTHPTLLSTERVSVHLRITIVKNGGSSVPERSCAIALPSLQFTIGVTCLTRQSFAMVGNQKTLPTLHDYRSTQPTIYHWRNLLNKTVICDGGQPKDVAHPT</sequence>
<accession>A0ABT7VRA8</accession>
<keyword evidence="2" id="KW-1185">Reference proteome</keyword>
<protein>
    <submittedName>
        <fullName evidence="1">Uncharacterized protein</fullName>
    </submittedName>
</protein>
<comment type="caution">
    <text evidence="1">The sequence shown here is derived from an EMBL/GenBank/DDBJ whole genome shotgun (WGS) entry which is preliminary data.</text>
</comment>
<dbReference type="Proteomes" id="UP001171945">
    <property type="component" value="Unassembled WGS sequence"/>
</dbReference>
<dbReference type="EMBL" id="JAUCGM010000086">
    <property type="protein sequence ID" value="MDM8562211.1"/>
    <property type="molecule type" value="Genomic_DNA"/>
</dbReference>
<proteinExistence type="predicted"/>